<dbReference type="Gene3D" id="3.30.20.10">
    <property type="entry name" value="Endochitinase, domain 2"/>
    <property type="match status" value="1"/>
</dbReference>
<dbReference type="Gene3D" id="1.10.530.10">
    <property type="match status" value="1"/>
</dbReference>
<dbReference type="KEGG" id="ccx:COCOR_01400"/>
<evidence type="ECO:0000256" key="2">
    <source>
        <dbReference type="ARBA" id="ARBA00023157"/>
    </source>
</evidence>
<dbReference type="SUPFAM" id="SSF53955">
    <property type="entry name" value="Lysozyme-like"/>
    <property type="match status" value="1"/>
</dbReference>
<protein>
    <submittedName>
        <fullName evidence="4">Class I chitinase</fullName>
    </submittedName>
</protein>
<accession>H8MTS4</accession>
<dbReference type="eggNOG" id="COG3179">
    <property type="taxonomic scope" value="Bacteria"/>
</dbReference>
<dbReference type="SMART" id="SM00458">
    <property type="entry name" value="RICIN"/>
    <property type="match status" value="1"/>
</dbReference>
<keyword evidence="5" id="KW-1185">Reference proteome</keyword>
<dbReference type="Pfam" id="PF14200">
    <property type="entry name" value="RicinB_lectin_2"/>
    <property type="match status" value="2"/>
</dbReference>
<evidence type="ECO:0000259" key="3">
    <source>
        <dbReference type="SMART" id="SM00458"/>
    </source>
</evidence>
<dbReference type="InterPro" id="IPR000726">
    <property type="entry name" value="Glyco_hydro_19_cat"/>
</dbReference>
<reference evidence="5" key="2">
    <citation type="submission" date="2012-03" db="EMBL/GenBank/DDBJ databases">
        <title>Genome sequence of the fruiting myxobacterium Corallococcus coralloides DSM 2259.</title>
        <authorList>
            <person name="Huntley S."/>
            <person name="Zhang Y."/>
            <person name="Treuner-Lange A."/>
            <person name="Sensen C.W."/>
            <person name="Sogaard-Andersen L."/>
        </authorList>
    </citation>
    <scope>NUCLEOTIDE SEQUENCE [LARGE SCALE GENOMIC DNA]</scope>
    <source>
        <strain evidence="5">ATCC 25202 / DSM 2259 / NBRC 100086 / M2</strain>
    </source>
</reference>
<dbReference type="PANTHER" id="PTHR22595">
    <property type="entry name" value="CHITINASE-RELATED"/>
    <property type="match status" value="1"/>
</dbReference>
<dbReference type="CDD" id="cd00161">
    <property type="entry name" value="beta-trefoil_Ricin-like"/>
    <property type="match status" value="1"/>
</dbReference>
<proteinExistence type="predicted"/>
<dbReference type="InterPro" id="IPR035992">
    <property type="entry name" value="Ricin_B-like_lectins"/>
</dbReference>
<evidence type="ECO:0000313" key="5">
    <source>
        <dbReference type="Proteomes" id="UP000007587"/>
    </source>
</evidence>
<reference evidence="4 5" key="1">
    <citation type="journal article" date="2012" name="J. Bacteriol.">
        <title>Complete Genome Sequence of the Fruiting Myxobacterium Corallococcus coralloides DSM 2259.</title>
        <authorList>
            <person name="Huntley S."/>
            <person name="Zhang Y."/>
            <person name="Treuner-Lange A."/>
            <person name="Kneip S."/>
            <person name="Sensen C.W."/>
            <person name="Sogaard-Andersen L."/>
        </authorList>
    </citation>
    <scope>NUCLEOTIDE SEQUENCE [LARGE SCALE GENOMIC DNA]</scope>
    <source>
        <strain evidence="5">ATCC 25202 / DSM 2259 / NBRC 100086 / M2</strain>
    </source>
</reference>
<dbReference type="Proteomes" id="UP000007587">
    <property type="component" value="Chromosome"/>
</dbReference>
<dbReference type="InterPro" id="IPR000772">
    <property type="entry name" value="Ricin_B_lectin"/>
</dbReference>
<dbReference type="AlphaFoldDB" id="H8MTS4"/>
<dbReference type="GO" id="GO:0006032">
    <property type="term" value="P:chitin catabolic process"/>
    <property type="evidence" value="ECO:0007669"/>
    <property type="project" value="InterPro"/>
</dbReference>
<dbReference type="GO" id="GO:0006952">
    <property type="term" value="P:defense response"/>
    <property type="evidence" value="ECO:0007669"/>
    <property type="project" value="UniProtKB-KW"/>
</dbReference>
<evidence type="ECO:0000313" key="4">
    <source>
        <dbReference type="EMBL" id="AFE04038.1"/>
    </source>
</evidence>
<dbReference type="PANTHER" id="PTHR22595:SF79">
    <property type="entry name" value="CHITINASE 12"/>
    <property type="match status" value="1"/>
</dbReference>
<dbReference type="STRING" id="1144275.COCOR_01400"/>
<dbReference type="CDD" id="cd00325">
    <property type="entry name" value="chitinase_GH19"/>
    <property type="match status" value="1"/>
</dbReference>
<dbReference type="HOGENOM" id="CLU_045506_0_0_7"/>
<sequence length="424" mass="45192">MYESTSQEFLHLLVVPTGDVMSHKGMFRGLSLLGVVGALAGCSGPEAGDTAPETVGQVESAAVVSTITEGDYVIRSVRTNKCIDVASSSTADGAKVQQWDCNGTNAQKFRISPTSGGFFKIINVNSGKALDIQGVSTAENAVLHQWTYVDGANQQFQFINRGGTQFSFHARHTGMAMDLSWGSFDNGTLIVQYPFYADRDNQRWTFDKVSGGGSGGGSGFGGILTRDMFNTMFPNRNGFYTYDALIAAANGFPGLATTGDTDTRKREVAAFLANVSHETGGLVHIEEINKGDYCDTSWGPPGCSCAPGKRYFGRGPMQLSWNGNYCAAGNALGLPLQANPDLLAQDANAAWRTGFWFWTTQNGAGSMTAHNAIVNGAGFGETIRTINGSVECYGRNPGQVQSRIDKYLQFCSLLGVSPGNNLGC</sequence>
<dbReference type="PROSITE" id="PS50231">
    <property type="entry name" value="RICIN_B_LECTIN"/>
    <property type="match status" value="1"/>
</dbReference>
<dbReference type="Gene3D" id="2.80.10.50">
    <property type="match status" value="3"/>
</dbReference>
<dbReference type="GO" id="GO:0016998">
    <property type="term" value="P:cell wall macromolecule catabolic process"/>
    <property type="evidence" value="ECO:0007669"/>
    <property type="project" value="InterPro"/>
</dbReference>
<gene>
    <name evidence="4" type="ordered locus">COCOR_01400</name>
</gene>
<keyword evidence="2" id="KW-1015">Disulfide bond</keyword>
<dbReference type="InterPro" id="IPR023346">
    <property type="entry name" value="Lysozyme-like_dom_sf"/>
</dbReference>
<keyword evidence="1" id="KW-0611">Plant defense</keyword>
<dbReference type="Pfam" id="PF00182">
    <property type="entry name" value="Glyco_hydro_19"/>
    <property type="match status" value="1"/>
</dbReference>
<dbReference type="EMBL" id="CP003389">
    <property type="protein sequence ID" value="AFE04038.1"/>
    <property type="molecule type" value="Genomic_DNA"/>
</dbReference>
<dbReference type="GO" id="GO:0004568">
    <property type="term" value="F:chitinase activity"/>
    <property type="evidence" value="ECO:0007669"/>
    <property type="project" value="InterPro"/>
</dbReference>
<name>H8MTS4_CORCM</name>
<feature type="domain" description="Ricin B lectin" evidence="3">
    <location>
        <begin position="70"/>
        <end position="207"/>
    </location>
</feature>
<organism evidence="4 5">
    <name type="scientific">Corallococcus coralloides (strain ATCC 25202 / DSM 2259 / NBRC 100086 / M2)</name>
    <name type="common">Myxococcus coralloides</name>
    <dbReference type="NCBI Taxonomy" id="1144275"/>
    <lineage>
        <taxon>Bacteria</taxon>
        <taxon>Pseudomonadati</taxon>
        <taxon>Myxococcota</taxon>
        <taxon>Myxococcia</taxon>
        <taxon>Myxococcales</taxon>
        <taxon>Cystobacterineae</taxon>
        <taxon>Myxococcaceae</taxon>
        <taxon>Corallococcus</taxon>
    </lineage>
</organism>
<evidence type="ECO:0000256" key="1">
    <source>
        <dbReference type="ARBA" id="ARBA00022821"/>
    </source>
</evidence>
<dbReference type="SUPFAM" id="SSF50370">
    <property type="entry name" value="Ricin B-like lectins"/>
    <property type="match status" value="1"/>
</dbReference>
<dbReference type="InParanoid" id="H8MTS4"/>